<feature type="domain" description="Link" evidence="30">
    <location>
        <begin position="178"/>
        <end position="271"/>
    </location>
</feature>
<dbReference type="PROSITE" id="PS50026">
    <property type="entry name" value="EGF_3"/>
    <property type="match status" value="2"/>
</dbReference>
<dbReference type="SUPFAM" id="SSF57535">
    <property type="entry name" value="Complement control module/SCR domain"/>
    <property type="match status" value="1"/>
</dbReference>
<evidence type="ECO:0000259" key="26">
    <source>
        <dbReference type="PROSITE" id="PS50026"/>
    </source>
</evidence>
<dbReference type="Gene3D" id="3.10.100.10">
    <property type="entry name" value="Mannose-Binding Protein A, subunit A"/>
    <property type="match status" value="5"/>
</dbReference>
<dbReference type="PANTHER" id="PTHR22804">
    <property type="entry name" value="AGGRECAN/VERSICAN PROTEOGLYCAN"/>
    <property type="match status" value="1"/>
</dbReference>
<dbReference type="Pfam" id="PF00084">
    <property type="entry name" value="Sushi"/>
    <property type="match status" value="1"/>
</dbReference>
<organism evidence="31 32">
    <name type="scientific">Oryzias javanicus</name>
    <name type="common">Javanese ricefish</name>
    <name type="synonym">Aplocheilus javanicus</name>
    <dbReference type="NCBI Taxonomy" id="123683"/>
    <lineage>
        <taxon>Eukaryota</taxon>
        <taxon>Metazoa</taxon>
        <taxon>Chordata</taxon>
        <taxon>Craniata</taxon>
        <taxon>Vertebrata</taxon>
        <taxon>Euteleostomi</taxon>
        <taxon>Actinopterygii</taxon>
        <taxon>Neopterygii</taxon>
        <taxon>Teleostei</taxon>
        <taxon>Neoteleostei</taxon>
        <taxon>Acanthomorphata</taxon>
        <taxon>Ovalentaria</taxon>
        <taxon>Atherinomorphae</taxon>
        <taxon>Beloniformes</taxon>
        <taxon>Adrianichthyidae</taxon>
        <taxon>Oryziinae</taxon>
        <taxon>Oryzias</taxon>
    </lineage>
</organism>
<dbReference type="PROSITE" id="PS00010">
    <property type="entry name" value="ASX_HYDROXYL"/>
    <property type="match status" value="1"/>
</dbReference>
<evidence type="ECO:0000256" key="20">
    <source>
        <dbReference type="ARBA" id="ARBA00044263"/>
    </source>
</evidence>
<evidence type="ECO:0000256" key="21">
    <source>
        <dbReference type="ARBA" id="ARBA00044266"/>
    </source>
</evidence>
<evidence type="ECO:0000256" key="15">
    <source>
        <dbReference type="ARBA" id="ARBA00023290"/>
    </source>
</evidence>
<keyword evidence="4" id="KW-0272">Extracellular matrix</keyword>
<dbReference type="SUPFAM" id="SSF56436">
    <property type="entry name" value="C-type lectin-like"/>
    <property type="match status" value="5"/>
</dbReference>
<feature type="domain" description="EGF-like" evidence="26">
    <location>
        <begin position="1478"/>
        <end position="1514"/>
    </location>
</feature>
<dbReference type="SMART" id="SM00409">
    <property type="entry name" value="IG"/>
    <property type="match status" value="2"/>
</dbReference>
<evidence type="ECO:0000259" key="27">
    <source>
        <dbReference type="PROSITE" id="PS50041"/>
    </source>
</evidence>
<dbReference type="GO" id="GO:0030246">
    <property type="term" value="F:carbohydrate binding"/>
    <property type="evidence" value="ECO:0007669"/>
    <property type="project" value="UniProtKB-KW"/>
</dbReference>
<feature type="compositionally biased region" description="Low complexity" evidence="25">
    <location>
        <begin position="1059"/>
        <end position="1077"/>
    </location>
</feature>
<evidence type="ECO:0000313" key="31">
    <source>
        <dbReference type="EMBL" id="RVE66245.1"/>
    </source>
</evidence>
<keyword evidence="3" id="KW-0964">Secreted</keyword>
<evidence type="ECO:0000256" key="23">
    <source>
        <dbReference type="PROSITE-ProRule" id="PRU00302"/>
    </source>
</evidence>
<dbReference type="FunFam" id="3.10.100.10:FF:000002">
    <property type="entry name" value="Hyaluronan proteoglycan link protein 1"/>
    <property type="match status" value="2"/>
</dbReference>
<dbReference type="GO" id="GO:0016020">
    <property type="term" value="C:membrane"/>
    <property type="evidence" value="ECO:0007669"/>
    <property type="project" value="UniProtKB-ARBA"/>
</dbReference>
<evidence type="ECO:0000256" key="25">
    <source>
        <dbReference type="SAM" id="MobiDB-lite"/>
    </source>
</evidence>
<keyword evidence="7" id="KW-0732">Signal</keyword>
<dbReference type="GO" id="GO:0007417">
    <property type="term" value="P:central nervous system development"/>
    <property type="evidence" value="ECO:0007669"/>
    <property type="project" value="TreeGrafter"/>
</dbReference>
<dbReference type="Pfam" id="PF00059">
    <property type="entry name" value="Lectin_C"/>
    <property type="match status" value="1"/>
</dbReference>
<feature type="disulfide bond" evidence="22">
    <location>
        <begin position="1466"/>
        <end position="1475"/>
    </location>
</feature>
<dbReference type="PROSITE" id="PS50835">
    <property type="entry name" value="IG_LIKE"/>
    <property type="match status" value="2"/>
</dbReference>
<dbReference type="InterPro" id="IPR016187">
    <property type="entry name" value="CTDL_fold"/>
</dbReference>
<feature type="domain" description="C-type lectin" evidence="27">
    <location>
        <begin position="1527"/>
        <end position="1641"/>
    </location>
</feature>
<evidence type="ECO:0000259" key="29">
    <source>
        <dbReference type="PROSITE" id="PS50923"/>
    </source>
</evidence>
<comment type="caution">
    <text evidence="22">Lacks conserved residue(s) required for the propagation of feature annotation.</text>
</comment>
<feature type="disulfide bond" evidence="22">
    <location>
        <begin position="1504"/>
        <end position="1513"/>
    </location>
</feature>
<feature type="region of interest" description="Disordered" evidence="25">
    <location>
        <begin position="866"/>
        <end position="890"/>
    </location>
</feature>
<feature type="domain" description="Link" evidence="30">
    <location>
        <begin position="589"/>
        <end position="682"/>
    </location>
</feature>
<evidence type="ECO:0000313" key="32">
    <source>
        <dbReference type="Proteomes" id="UP000283210"/>
    </source>
</evidence>
<feature type="disulfide bond" evidence="24">
    <location>
        <begin position="321"/>
        <end position="342"/>
    </location>
</feature>
<evidence type="ECO:0000259" key="28">
    <source>
        <dbReference type="PROSITE" id="PS50835"/>
    </source>
</evidence>
<dbReference type="GO" id="GO:0072534">
    <property type="term" value="C:perineuronal net"/>
    <property type="evidence" value="ECO:0007669"/>
    <property type="project" value="TreeGrafter"/>
</dbReference>
<evidence type="ECO:0000256" key="19">
    <source>
        <dbReference type="ARBA" id="ARBA00044230"/>
    </source>
</evidence>
<dbReference type="OrthoDB" id="441660at2759"/>
<feature type="region of interest" description="Disordered" evidence="25">
    <location>
        <begin position="767"/>
        <end position="854"/>
    </location>
</feature>
<evidence type="ECO:0000256" key="24">
    <source>
        <dbReference type="PROSITE-ProRule" id="PRU00323"/>
    </source>
</evidence>
<keyword evidence="6 23" id="KW-0768">Sushi</keyword>
<dbReference type="SMART" id="SM00406">
    <property type="entry name" value="IGv"/>
    <property type="match status" value="2"/>
</dbReference>
<feature type="compositionally biased region" description="Pro residues" evidence="25">
    <location>
        <begin position="777"/>
        <end position="789"/>
    </location>
</feature>
<dbReference type="InterPro" id="IPR018378">
    <property type="entry name" value="C-type_lectin_CS"/>
</dbReference>
<evidence type="ECO:0000256" key="18">
    <source>
        <dbReference type="ARBA" id="ARBA00044099"/>
    </source>
</evidence>
<dbReference type="SMART" id="SM00034">
    <property type="entry name" value="CLECT"/>
    <property type="match status" value="1"/>
</dbReference>
<dbReference type="PROSITE" id="PS50963">
    <property type="entry name" value="LINK_2"/>
    <property type="match status" value="4"/>
</dbReference>
<dbReference type="CDD" id="cd00033">
    <property type="entry name" value="CCP"/>
    <property type="match status" value="1"/>
</dbReference>
<dbReference type="InterPro" id="IPR013106">
    <property type="entry name" value="Ig_V-set"/>
</dbReference>
<dbReference type="InterPro" id="IPR013783">
    <property type="entry name" value="Ig-like_fold"/>
</dbReference>
<evidence type="ECO:0000256" key="22">
    <source>
        <dbReference type="PROSITE-ProRule" id="PRU00076"/>
    </source>
</evidence>
<dbReference type="Pfam" id="PF00193">
    <property type="entry name" value="Xlink"/>
    <property type="match status" value="4"/>
</dbReference>
<dbReference type="Pfam" id="PF00008">
    <property type="entry name" value="EGF"/>
    <property type="match status" value="2"/>
</dbReference>
<evidence type="ECO:0000256" key="13">
    <source>
        <dbReference type="ARBA" id="ARBA00023180"/>
    </source>
</evidence>
<dbReference type="Proteomes" id="UP000283210">
    <property type="component" value="Chromosome 12"/>
</dbReference>
<dbReference type="InterPro" id="IPR000538">
    <property type="entry name" value="Link_dom"/>
</dbReference>
<dbReference type="GO" id="GO:0001501">
    <property type="term" value="P:skeletal system development"/>
    <property type="evidence" value="ECO:0007669"/>
    <property type="project" value="TreeGrafter"/>
</dbReference>
<dbReference type="GO" id="GO:0033165">
    <property type="term" value="C:interphotoreceptor matrix"/>
    <property type="evidence" value="ECO:0007669"/>
    <property type="project" value="UniProtKB-SubCell"/>
</dbReference>
<dbReference type="CDD" id="cd03517">
    <property type="entry name" value="Link_domain_CSPGs_modules_1_3"/>
    <property type="match status" value="1"/>
</dbReference>
<feature type="compositionally biased region" description="Low complexity" evidence="25">
    <location>
        <begin position="1336"/>
        <end position="1364"/>
    </location>
</feature>
<dbReference type="SUPFAM" id="SSF48726">
    <property type="entry name" value="Immunoglobulin"/>
    <property type="match status" value="2"/>
</dbReference>
<evidence type="ECO:0000256" key="7">
    <source>
        <dbReference type="ARBA" id="ARBA00022729"/>
    </source>
</evidence>
<evidence type="ECO:0000256" key="9">
    <source>
        <dbReference type="ARBA" id="ARBA00022737"/>
    </source>
</evidence>
<feature type="disulfide bond" evidence="23">
    <location>
        <begin position="1676"/>
        <end position="1703"/>
    </location>
</feature>
<dbReference type="Gene3D" id="2.10.70.10">
    <property type="entry name" value="Complement Module, domain 1"/>
    <property type="match status" value="1"/>
</dbReference>
<dbReference type="PROSITE" id="PS01241">
    <property type="entry name" value="LINK_1"/>
    <property type="match status" value="2"/>
</dbReference>
<comment type="function">
    <text evidence="17">May play a role in intercellular signaling and in connecting cells with the extracellular matrix. May take part in the regulation of cell motility, growth and differentiation. Binds hyaluronic acid.</text>
</comment>
<dbReference type="SMART" id="SM00408">
    <property type="entry name" value="IGc2"/>
    <property type="match status" value="2"/>
</dbReference>
<evidence type="ECO:0000256" key="11">
    <source>
        <dbReference type="ARBA" id="ARBA00022974"/>
    </source>
</evidence>
<dbReference type="GO" id="GO:0010001">
    <property type="term" value="P:glial cell differentiation"/>
    <property type="evidence" value="ECO:0007669"/>
    <property type="project" value="TreeGrafter"/>
</dbReference>
<dbReference type="InterPro" id="IPR000436">
    <property type="entry name" value="Sushi_SCR_CCP_dom"/>
</dbReference>
<dbReference type="SUPFAM" id="SSF57196">
    <property type="entry name" value="EGF/Laminin"/>
    <property type="match status" value="1"/>
</dbReference>
<dbReference type="PROSITE" id="PS50041">
    <property type="entry name" value="C_TYPE_LECTIN_2"/>
    <property type="match status" value="1"/>
</dbReference>
<evidence type="ECO:0000256" key="12">
    <source>
        <dbReference type="ARBA" id="ARBA00023157"/>
    </source>
</evidence>
<keyword evidence="8" id="KW-0430">Lectin</keyword>
<dbReference type="PROSITE" id="PS50923">
    <property type="entry name" value="SUSHI"/>
    <property type="match status" value="1"/>
</dbReference>
<dbReference type="PROSITE" id="PS00022">
    <property type="entry name" value="EGF_1"/>
    <property type="match status" value="2"/>
</dbReference>
<evidence type="ECO:0000259" key="30">
    <source>
        <dbReference type="PROSITE" id="PS50963"/>
    </source>
</evidence>
<comment type="subcellular location">
    <subcellularLocation>
        <location evidence="1">Cell projection</location>
        <location evidence="1">Cilium</location>
        <location evidence="1">Photoreceptor outer segment</location>
    </subcellularLocation>
    <subcellularLocation>
        <location evidence="2">Secreted</location>
        <location evidence="2">Extracellular space</location>
        <location evidence="2">Extracellular matrix</location>
        <location evidence="2">Interphotoreceptor matrix</location>
    </subcellularLocation>
</comment>
<evidence type="ECO:0000256" key="14">
    <source>
        <dbReference type="ARBA" id="ARBA00023273"/>
    </source>
</evidence>
<keyword evidence="9" id="KW-0677">Repeat</keyword>
<evidence type="ECO:0000256" key="4">
    <source>
        <dbReference type="ARBA" id="ARBA00022530"/>
    </source>
</evidence>
<keyword evidence="32" id="KW-1185">Reference proteome</keyword>
<feature type="domain" description="Ig-like" evidence="28">
    <location>
        <begin position="57"/>
        <end position="174"/>
    </location>
</feature>
<feature type="compositionally biased region" description="Low complexity" evidence="25">
    <location>
        <begin position="1166"/>
        <end position="1183"/>
    </location>
</feature>
<dbReference type="CDD" id="cd00054">
    <property type="entry name" value="EGF_CA"/>
    <property type="match status" value="2"/>
</dbReference>
<dbReference type="InterPro" id="IPR036179">
    <property type="entry name" value="Ig-like_dom_sf"/>
</dbReference>
<feature type="disulfide bond" evidence="24">
    <location>
        <begin position="539"/>
        <end position="560"/>
    </location>
</feature>
<dbReference type="InterPro" id="IPR001881">
    <property type="entry name" value="EGF-like_Ca-bd_dom"/>
</dbReference>
<dbReference type="GO" id="GO:1901222">
    <property type="term" value="P:regulation of non-canonical NF-kappaB signal transduction"/>
    <property type="evidence" value="ECO:0007669"/>
    <property type="project" value="UniProtKB-ARBA"/>
</dbReference>
<dbReference type="GO" id="GO:0007155">
    <property type="term" value="P:cell adhesion"/>
    <property type="evidence" value="ECO:0007669"/>
    <property type="project" value="InterPro"/>
</dbReference>
<dbReference type="PROSITE" id="PS00615">
    <property type="entry name" value="C_TYPE_LECTIN_1"/>
    <property type="match status" value="1"/>
</dbReference>
<dbReference type="PANTHER" id="PTHR22804:SF6">
    <property type="entry name" value="VERSICAN CORE PROTEIN"/>
    <property type="match status" value="1"/>
</dbReference>
<dbReference type="SMART" id="SM00445">
    <property type="entry name" value="LINK"/>
    <property type="match status" value="4"/>
</dbReference>
<dbReference type="InterPro" id="IPR050691">
    <property type="entry name" value="Hyaluronan_bind_Proteoglycan"/>
</dbReference>
<evidence type="ECO:0000256" key="5">
    <source>
        <dbReference type="ARBA" id="ARBA00022536"/>
    </source>
</evidence>
<dbReference type="EMBL" id="CM012448">
    <property type="protein sequence ID" value="RVE66245.1"/>
    <property type="molecule type" value="Genomic_DNA"/>
</dbReference>
<feature type="domain" description="Ig-like" evidence="28">
    <location>
        <begin position="378"/>
        <end position="489"/>
    </location>
</feature>
<dbReference type="InterPro" id="IPR000152">
    <property type="entry name" value="EGF-type_Asp/Asn_hydroxyl_site"/>
</dbReference>
<proteinExistence type="predicted"/>
<dbReference type="GO" id="GO:0005615">
    <property type="term" value="C:extracellular space"/>
    <property type="evidence" value="ECO:0007669"/>
    <property type="project" value="TreeGrafter"/>
</dbReference>
<keyword evidence="12 22" id="KW-1015">Disulfide bond</keyword>
<keyword evidence="11" id="KW-0654">Proteoglycan</keyword>
<dbReference type="GO" id="GO:0002052">
    <property type="term" value="P:positive regulation of neuroblast proliferation"/>
    <property type="evidence" value="ECO:0007669"/>
    <property type="project" value="TreeGrafter"/>
</dbReference>
<dbReference type="InterPro" id="IPR018097">
    <property type="entry name" value="EGF_Ca-bd_CS"/>
</dbReference>
<dbReference type="SMART" id="SM00032">
    <property type="entry name" value="CCP"/>
    <property type="match status" value="1"/>
</dbReference>
<dbReference type="InterPro" id="IPR003598">
    <property type="entry name" value="Ig_sub2"/>
</dbReference>
<dbReference type="InterPro" id="IPR016186">
    <property type="entry name" value="C-type_lectin-like/link_sf"/>
</dbReference>
<gene>
    <name evidence="31" type="ORF">OJAV_G00124260</name>
</gene>
<evidence type="ECO:0000256" key="3">
    <source>
        <dbReference type="ARBA" id="ARBA00022525"/>
    </source>
</evidence>
<dbReference type="Gene3D" id="2.10.25.10">
    <property type="entry name" value="Laminin"/>
    <property type="match status" value="2"/>
</dbReference>
<evidence type="ECO:0000256" key="17">
    <source>
        <dbReference type="ARBA" id="ARBA00043896"/>
    </source>
</evidence>
<dbReference type="FunFam" id="3.10.100.10:FF:000011">
    <property type="entry name" value="Aggrecan core protein"/>
    <property type="match status" value="2"/>
</dbReference>
<dbReference type="PROSITE" id="PS01186">
    <property type="entry name" value="EGF_2"/>
    <property type="match status" value="1"/>
</dbReference>
<dbReference type="GO" id="GO:0005540">
    <property type="term" value="F:hyaluronic acid binding"/>
    <property type="evidence" value="ECO:0007669"/>
    <property type="project" value="UniProtKB-KW"/>
</dbReference>
<evidence type="ECO:0000256" key="8">
    <source>
        <dbReference type="ARBA" id="ARBA00022734"/>
    </source>
</evidence>
<feature type="region of interest" description="Disordered" evidence="25">
    <location>
        <begin position="1059"/>
        <end position="1090"/>
    </location>
</feature>
<dbReference type="PRINTS" id="PR01265">
    <property type="entry name" value="LINKMODULE"/>
</dbReference>
<feature type="disulfide bond" evidence="23">
    <location>
        <begin position="1647"/>
        <end position="1690"/>
    </location>
</feature>
<feature type="compositionally biased region" description="Polar residues" evidence="25">
    <location>
        <begin position="1284"/>
        <end position="1297"/>
    </location>
</feature>
<name>A0A437CTJ9_ORYJA</name>
<dbReference type="CDD" id="cd03520">
    <property type="entry name" value="Link_domain_CSPGs_modules_2_4"/>
    <property type="match status" value="2"/>
</dbReference>
<evidence type="ECO:0000256" key="2">
    <source>
        <dbReference type="ARBA" id="ARBA00004593"/>
    </source>
</evidence>
<evidence type="ECO:0000256" key="16">
    <source>
        <dbReference type="ARBA" id="ARBA00023319"/>
    </source>
</evidence>
<dbReference type="GO" id="GO:0060218">
    <property type="term" value="P:hematopoietic stem cell differentiation"/>
    <property type="evidence" value="ECO:0007669"/>
    <property type="project" value="UniProtKB-ARBA"/>
</dbReference>
<evidence type="ECO:0000256" key="1">
    <source>
        <dbReference type="ARBA" id="ARBA00004504"/>
    </source>
</evidence>
<dbReference type="Pfam" id="PF07686">
    <property type="entry name" value="V-set"/>
    <property type="match status" value="2"/>
</dbReference>
<evidence type="ECO:0000256" key="10">
    <source>
        <dbReference type="ARBA" id="ARBA00022837"/>
    </source>
</evidence>
<keyword evidence="15" id="KW-0373">Hyaluronic acid</keyword>
<keyword evidence="14" id="KW-0966">Cell projection</keyword>
<dbReference type="PROSITE" id="PS01187">
    <property type="entry name" value="EGF_CA"/>
    <property type="match status" value="1"/>
</dbReference>
<feature type="region of interest" description="Disordered" evidence="25">
    <location>
        <begin position="685"/>
        <end position="755"/>
    </location>
</feature>
<feature type="compositionally biased region" description="Basic and acidic residues" evidence="25">
    <location>
        <begin position="1250"/>
        <end position="1267"/>
    </location>
</feature>
<dbReference type="InterPro" id="IPR035976">
    <property type="entry name" value="Sushi/SCR/CCP_sf"/>
</dbReference>
<feature type="compositionally biased region" description="Low complexity" evidence="25">
    <location>
        <begin position="739"/>
        <end position="750"/>
    </location>
</feature>
<feature type="compositionally biased region" description="Low complexity" evidence="25">
    <location>
        <begin position="878"/>
        <end position="889"/>
    </location>
</feature>
<dbReference type="GO" id="GO:0005509">
    <property type="term" value="F:calcium ion binding"/>
    <property type="evidence" value="ECO:0007669"/>
    <property type="project" value="InterPro"/>
</dbReference>
<feature type="disulfide bond" evidence="24">
    <location>
        <begin position="222"/>
        <end position="243"/>
    </location>
</feature>
<reference evidence="31 32" key="2">
    <citation type="submission" date="2019-01" db="EMBL/GenBank/DDBJ databases">
        <title>A chromosome length genome reference of the Java medaka (oryzias javanicus).</title>
        <authorList>
            <person name="Herpin A."/>
            <person name="Takehana Y."/>
            <person name="Naruse K."/>
            <person name="Ansai S."/>
            <person name="Kawaguchi M."/>
        </authorList>
    </citation>
    <scope>NUCLEOTIDE SEQUENCE [LARGE SCALE GENOMIC DNA]</scope>
    <source>
        <strain evidence="31">RS831</strain>
        <tissue evidence="31">Whole body</tissue>
    </source>
</reference>
<reference evidence="31 32" key="1">
    <citation type="submission" date="2018-11" db="EMBL/GenBank/DDBJ databases">
        <authorList>
            <person name="Lopez-Roques C."/>
            <person name="Donnadieu C."/>
            <person name="Bouchez O."/>
            <person name="Klopp C."/>
            <person name="Cabau C."/>
            <person name="Zahm M."/>
        </authorList>
    </citation>
    <scope>NUCLEOTIDE SEQUENCE [LARGE SCALE GENOMIC DNA]</scope>
    <source>
        <strain evidence="31">RS831</strain>
        <tissue evidence="31">Whole body</tissue>
    </source>
</reference>
<dbReference type="SMART" id="SM00179">
    <property type="entry name" value="EGF_CA"/>
    <property type="match status" value="2"/>
</dbReference>
<dbReference type="FunFam" id="2.10.25.10:FF:000472">
    <property type="entry name" value="Uncharacterized protein, isoform A"/>
    <property type="match status" value="1"/>
</dbReference>
<dbReference type="InterPro" id="IPR007110">
    <property type="entry name" value="Ig-like_dom"/>
</dbReference>
<keyword evidence="10" id="KW-0106">Calcium</keyword>
<dbReference type="FunFam" id="3.10.100.10:FF:000003">
    <property type="entry name" value="Versican core protein"/>
    <property type="match status" value="1"/>
</dbReference>
<feature type="domain" description="Link" evidence="30">
    <location>
        <begin position="493"/>
        <end position="588"/>
    </location>
</feature>
<keyword evidence="13" id="KW-0325">Glycoprotein</keyword>
<feature type="domain" description="Link" evidence="30">
    <location>
        <begin position="277"/>
        <end position="374"/>
    </location>
</feature>
<accession>A0A437CTJ9</accession>
<feature type="domain" description="Sushi" evidence="29">
    <location>
        <begin position="1645"/>
        <end position="1705"/>
    </location>
</feature>
<dbReference type="FunFam" id="2.10.70.10:FF:000003">
    <property type="entry name" value="Versican core protein"/>
    <property type="match status" value="1"/>
</dbReference>
<dbReference type="GO" id="GO:0001750">
    <property type="term" value="C:photoreceptor outer segment"/>
    <property type="evidence" value="ECO:0007669"/>
    <property type="project" value="UniProtKB-SubCell"/>
</dbReference>
<dbReference type="SMART" id="SM00181">
    <property type="entry name" value="EGF"/>
    <property type="match status" value="2"/>
</dbReference>
<feature type="domain" description="EGF-like" evidence="26">
    <location>
        <begin position="1440"/>
        <end position="1476"/>
    </location>
</feature>
<dbReference type="InterPro" id="IPR001304">
    <property type="entry name" value="C-type_lectin-like"/>
</dbReference>
<feature type="disulfide bond" evidence="24">
    <location>
        <begin position="629"/>
        <end position="650"/>
    </location>
</feature>
<dbReference type="InterPro" id="IPR003599">
    <property type="entry name" value="Ig_sub"/>
</dbReference>
<keyword evidence="5 22" id="KW-0245">EGF-like domain</keyword>
<dbReference type="InterPro" id="IPR000742">
    <property type="entry name" value="EGF"/>
</dbReference>
<evidence type="ECO:0000256" key="6">
    <source>
        <dbReference type="ARBA" id="ARBA00022659"/>
    </source>
</evidence>
<dbReference type="Gene3D" id="2.60.40.10">
    <property type="entry name" value="Immunoglobulins"/>
    <property type="match status" value="2"/>
</dbReference>
<protein>
    <recommendedName>
        <fullName evidence="18">Versican core protein</fullName>
    </recommendedName>
    <alternativeName>
        <fullName evidence="19">Chondroitin sulfate proteoglycan core protein 2</fullName>
    </alternativeName>
    <alternativeName>
        <fullName evidence="20">Large fibroblast proteoglycan</fullName>
    </alternativeName>
    <alternativeName>
        <fullName evidence="21">PG-M</fullName>
    </alternativeName>
</protein>
<sequence>MFPYKRLQRGCSAQRSFSQEFPSDCRSFQKKRTFLPDMIGTALSLLLCLAGLCSARPQPASPPRVQWRSSGSLAGKVVLPCHLLPAPAASTSAEDVRIKWVKLEEREEQLVLVAQDGEVKVGEKYRGRASVPIRPRSDGDASLVLTDLRASDSGLYRCEVVDGMDNIQDAVSLNVSGVVFYYNKKDHKMTFYQAIEACHAVHASVATPEQLHAAFHDGMDQCDPGWLADRSVRYPIWRPREGCEGDLGDRKGVRSYDIRDPSELNDVYCFTDQLDGEVFYPPSLSEKLSFQQATEECEKHDAVLASTGQLFAAWRAGLNRCDYGWLSDGSVRYPINVPLPQCGGGQVGVRTLYKHQNQTGFPDPEERFGAYCFKASPPRIQLGLSGSLAGKVELPCYFLPAPAASTSAEDIRIKWVKLEEREEQLVLVAQDEEVKVGEKYRGRASVPIRRRSQGDASLVLTDLRASDSGLYRCEVVDGMDNIQDAVSLNVSGVVFHYRSNSGRYSLDFHRATEACRAVHASVATPTQLFAAFQDGLDQCDAGWLADQSVRYPITRPRRGCEGDLMSHRGVRTYGVRDATEEYDVYCFIDRLEREKLTFQQATEECEKHDAVLASTGQLFAAWRAGLNRCDYGWLSDGSVRYPVTVPWPQCGGGQVGVRTLYKHKNQTGFPDPGERFGAFCFKAKLPEPTTPAPQEDLDTPTPGGWTVPPLTQTPSKPRQAELQGGAAEPTKYPHTERQPTSPHTTSPPTTFDDYDVRDFDVPLLESIPYSSRGDTLPLPPLPEFEPQPPKLDVSHGGGEGALVDGSSDAPPTGTEQSTILEPSWSPKTPAEKTSRPEATATPPPPPRVFTAEPEPGRQPAVVFKEQLSSEAPPEPDSDPSGAAPAGPDPFDQTSLHIIIVNMPSSNNSVVPEVDVVLDLLNRPLNLSQSFPFYSDLTQLTSDGVLGSGNADPLNPLASSPPPLISFINENHELSFEPDLPEEARGDQFDIVTAGQATTEDVDDTTGFYYIRDPDTEKTVTEETELTTDGLKTTSDLENTVFDAVTDFKALMTEEPAQTTSTVLPSVSSTPSPASTSVIYPDGVPTFEVPEGSGDIQAAMQAEGSTDGPPTQASDRLPSGITNEAEIRGTEAFTFIPDPSPEETNTQAQTKDIEGSASGEQEPDPTKPFTTTSKTPPTHSTLHTQTAPPGPVDDPTADAGAERGSGGEQLSGEEEGQSSGEQVRLTDPDGEVTVTALPDVLALSGDQTTPTDHKDGSTTRPKTSDQQDKSSTGSTAKSPEDTPELLSSTRSTMKSLDNQPALLPLIKSSTKSREDTPEPLLSMRVSPQSPDHGTELPPTTSSSSSSSSTSSTHTPHQTTHSTTSPVYTFDHSPRSIPQWALIPDPAATTLSEEFVDYDNEIAPILLESHPQFPVKMRTTEQPETDTAPASYEESTTLNIRDLDPCLYSTCQNGGSCFQTETRDICLCAPGFTGQYCEIDVDECDSNPCLNGATCLDGIGSFTCACLPSYTGRLCEQDTAVCGSGWQKFQSHCYKYFKHRRPWEAAERECRLQGAHLASILSQEEQTFVNRLGGDYQWIGLSDKMFERDFRWTDGRPMQYDHWRPNQPDSFFHDGEDCVVMIWHEGGQWNDVPCNYHLTFTCKKGTVTCGQPPVVKHARVFGASKPRYEIGSVVRYHCEQGFIQRHAPTVRCRDDGEWDLPRVACVAPAAFHQSRGGGELRNRPRLLESPNQNYGQTISILKSFWDPFQNRVQTLWRQKH</sequence>
<keyword evidence="16" id="KW-0393">Immunoglobulin domain</keyword>
<feature type="region of interest" description="Disordered" evidence="25">
    <location>
        <begin position="1132"/>
        <end position="1368"/>
    </location>
</feature>
<dbReference type="GO" id="GO:0045202">
    <property type="term" value="C:synapse"/>
    <property type="evidence" value="ECO:0007669"/>
    <property type="project" value="TreeGrafter"/>
</dbReference>